<dbReference type="RefSeq" id="WP_146518338.1">
    <property type="nucleotide sequence ID" value="NZ_CP151726.1"/>
</dbReference>
<sequence>MTLDSDNTTHGGSGDHKIASEPLFVLPTGHTTGRKTGDAKSTGAPSPMADSEAAKLLAAALELISSLDQHDQFASAASTTAASIANWLSCPRVVLAWQPRPDSPLQICGDTATADSTTLLAAADEISARGSLTDSGSTDPSQRHSLMAVKQFAKAAACKRVLGVALQDRDQRGGALLLCYDRAISESQAATTLRCLDAVRVPLAGKLAAIDRNQPGRFRQWMLAWSDAKYHEKHKWLIAGIVLVGTLLCFPVTYHVAADCRLQPVLRRYVATPIDGPLEKVYVRPGDEVQSGDLLAKINSREINYQLAAKEADRERLAAKLKGQRARQEFAESTLTELELQSVQLEIDLLLHQRSHLEIRSPLSGMVVSGDLERSEGIPLRKGDTLMEIAPLTQMVVEISVPESELTHVESGMLARFQLYALPGQSLDATIGTVHPAAELIDNENVFVAEAVVEDSDGLLRPGMKGRVWVRSDKKTIAWIAFHRAYHAVRRSVGW</sequence>
<dbReference type="AlphaFoldDB" id="A0A5C6B9E6"/>
<evidence type="ECO:0000313" key="8">
    <source>
        <dbReference type="EMBL" id="TWU08262.1"/>
    </source>
</evidence>
<dbReference type="PANTHER" id="PTHR32347">
    <property type="entry name" value="EFFLUX SYSTEM COMPONENT YKNX-RELATED"/>
    <property type="match status" value="1"/>
</dbReference>
<evidence type="ECO:0000256" key="2">
    <source>
        <dbReference type="ARBA" id="ARBA00023054"/>
    </source>
</evidence>
<accession>A0A5C6B9E6</accession>
<evidence type="ECO:0000256" key="4">
    <source>
        <dbReference type="SAM" id="MobiDB-lite"/>
    </source>
</evidence>
<dbReference type="Proteomes" id="UP000320176">
    <property type="component" value="Unassembled WGS sequence"/>
</dbReference>
<evidence type="ECO:0000259" key="7">
    <source>
        <dbReference type="Pfam" id="PF25973"/>
    </source>
</evidence>
<dbReference type="Pfam" id="PF25954">
    <property type="entry name" value="Beta-barrel_RND_2"/>
    <property type="match status" value="1"/>
</dbReference>
<keyword evidence="9" id="KW-1185">Reference proteome</keyword>
<keyword evidence="5" id="KW-0812">Transmembrane</keyword>
<feature type="compositionally biased region" description="Polar residues" evidence="4">
    <location>
        <begin position="1"/>
        <end position="10"/>
    </location>
</feature>
<comment type="caution">
    <text evidence="8">The sequence shown here is derived from an EMBL/GenBank/DDBJ whole genome shotgun (WGS) entry which is preliminary data.</text>
</comment>
<dbReference type="Gene3D" id="2.40.50.100">
    <property type="match status" value="1"/>
</dbReference>
<reference evidence="8 9" key="1">
    <citation type="submission" date="2019-02" db="EMBL/GenBank/DDBJ databases">
        <title>Deep-cultivation of Planctomycetes and their phenomic and genomic characterization uncovers novel biology.</title>
        <authorList>
            <person name="Wiegand S."/>
            <person name="Jogler M."/>
            <person name="Boedeker C."/>
            <person name="Pinto D."/>
            <person name="Vollmers J."/>
            <person name="Rivas-Marin E."/>
            <person name="Kohn T."/>
            <person name="Peeters S.H."/>
            <person name="Heuer A."/>
            <person name="Rast P."/>
            <person name="Oberbeckmann S."/>
            <person name="Bunk B."/>
            <person name="Jeske O."/>
            <person name="Meyerdierks A."/>
            <person name="Storesund J.E."/>
            <person name="Kallscheuer N."/>
            <person name="Luecker S."/>
            <person name="Lage O.M."/>
            <person name="Pohl T."/>
            <person name="Merkel B.J."/>
            <person name="Hornburger P."/>
            <person name="Mueller R.-W."/>
            <person name="Bruemmer F."/>
            <person name="Labrenz M."/>
            <person name="Spormann A.M."/>
            <person name="Op Den Camp H."/>
            <person name="Overmann J."/>
            <person name="Amann R."/>
            <person name="Jetten M.S.M."/>
            <person name="Mascher T."/>
            <person name="Medema M.H."/>
            <person name="Devos D.P."/>
            <person name="Kaster A.-K."/>
            <person name="Ovreas L."/>
            <person name="Rohde M."/>
            <person name="Galperin M.Y."/>
            <person name="Jogler C."/>
        </authorList>
    </citation>
    <scope>NUCLEOTIDE SEQUENCE [LARGE SCALE GENOMIC DNA]</scope>
    <source>
        <strain evidence="8 9">Pla52n</strain>
    </source>
</reference>
<evidence type="ECO:0000259" key="6">
    <source>
        <dbReference type="Pfam" id="PF25954"/>
    </source>
</evidence>
<dbReference type="InterPro" id="IPR050465">
    <property type="entry name" value="UPF0194_transport"/>
</dbReference>
<dbReference type="SUPFAM" id="SSF111369">
    <property type="entry name" value="HlyD-like secretion proteins"/>
    <property type="match status" value="1"/>
</dbReference>
<keyword evidence="5" id="KW-0472">Membrane</keyword>
<protein>
    <submittedName>
        <fullName evidence="8">Macrolide transporter subunit MacA</fullName>
    </submittedName>
</protein>
<feature type="region of interest" description="Disordered" evidence="4">
    <location>
        <begin position="1"/>
        <end position="48"/>
    </location>
</feature>
<keyword evidence="2 3" id="KW-0175">Coiled coil</keyword>
<feature type="domain" description="CzcB-like barrel-sandwich hybrid" evidence="7">
    <location>
        <begin position="270"/>
        <end position="374"/>
    </location>
</feature>
<evidence type="ECO:0000256" key="1">
    <source>
        <dbReference type="ARBA" id="ARBA00004196"/>
    </source>
</evidence>
<comment type="subcellular location">
    <subcellularLocation>
        <location evidence="1">Cell envelope</location>
    </subcellularLocation>
</comment>
<name>A0A5C6B9E6_9BACT</name>
<feature type="coiled-coil region" evidence="3">
    <location>
        <begin position="307"/>
        <end position="341"/>
    </location>
</feature>
<dbReference type="Gene3D" id="2.40.30.170">
    <property type="match status" value="1"/>
</dbReference>
<proteinExistence type="predicted"/>
<dbReference type="Pfam" id="PF25973">
    <property type="entry name" value="BSH_CzcB"/>
    <property type="match status" value="1"/>
</dbReference>
<keyword evidence="5" id="KW-1133">Transmembrane helix</keyword>
<dbReference type="EMBL" id="SJPN01000001">
    <property type="protein sequence ID" value="TWU08262.1"/>
    <property type="molecule type" value="Genomic_DNA"/>
</dbReference>
<dbReference type="GO" id="GO:0030313">
    <property type="term" value="C:cell envelope"/>
    <property type="evidence" value="ECO:0007669"/>
    <property type="project" value="UniProtKB-SubCell"/>
</dbReference>
<feature type="transmembrane region" description="Helical" evidence="5">
    <location>
        <begin position="236"/>
        <end position="257"/>
    </location>
</feature>
<dbReference type="OrthoDB" id="9806939at2"/>
<evidence type="ECO:0000256" key="5">
    <source>
        <dbReference type="SAM" id="Phobius"/>
    </source>
</evidence>
<gene>
    <name evidence="8" type="ORF">Pla52n_08440</name>
</gene>
<dbReference type="InterPro" id="IPR058792">
    <property type="entry name" value="Beta-barrel_RND_2"/>
</dbReference>
<dbReference type="InterPro" id="IPR058647">
    <property type="entry name" value="BSH_CzcB-like"/>
</dbReference>
<evidence type="ECO:0000313" key="9">
    <source>
        <dbReference type="Proteomes" id="UP000320176"/>
    </source>
</evidence>
<feature type="domain" description="CusB-like beta-barrel" evidence="6">
    <location>
        <begin position="397"/>
        <end position="471"/>
    </location>
</feature>
<dbReference type="PANTHER" id="PTHR32347:SF23">
    <property type="entry name" value="BLL5650 PROTEIN"/>
    <property type="match status" value="1"/>
</dbReference>
<organism evidence="8 9">
    <name type="scientific">Stieleria varia</name>
    <dbReference type="NCBI Taxonomy" id="2528005"/>
    <lineage>
        <taxon>Bacteria</taxon>
        <taxon>Pseudomonadati</taxon>
        <taxon>Planctomycetota</taxon>
        <taxon>Planctomycetia</taxon>
        <taxon>Pirellulales</taxon>
        <taxon>Pirellulaceae</taxon>
        <taxon>Stieleria</taxon>
    </lineage>
</organism>
<evidence type="ECO:0000256" key="3">
    <source>
        <dbReference type="SAM" id="Coils"/>
    </source>
</evidence>